<dbReference type="Proteomes" id="UP000267464">
    <property type="component" value="Unassembled WGS sequence"/>
</dbReference>
<evidence type="ECO:0000313" key="5">
    <source>
        <dbReference type="Proteomes" id="UP000267464"/>
    </source>
</evidence>
<sequence>MDRRNVLFGMGLAAVPPALWPVACQAISSDRSPIRLGQSAPISGSLAQVGIAFRDTALAVFAEVNAQGGINGRDIELTTLDDEDRPERTAVNVKLLAAEHRVVALFGFVGAGAHRAGARGAAEEGLPYIAPVSGSQELRSGALPWVYNLRAGHVDEIDYIARHTRQIGIQRVSLVSEYNSQGWELRDALIAAFEARGSQVASISSVDHEGSRYSLPGAVSSVLVRDPQAIVLGSDYVASARFVEAVRRVGYTGLFYTLSTVGGGPLMQQLGPLATGISVTQVVPFPWTASAQVGRHYQAFCARRKIDPSFAGMEAWLAANLLVDALRRAHEITPARLAEALDASAPRDFGGFVAGFYSNARTRRTPAQVDLTVFSRNGKFIK</sequence>
<comment type="caution">
    <text evidence="4">The sequence shown here is derived from an EMBL/GenBank/DDBJ whole genome shotgun (WGS) entry which is preliminary data.</text>
</comment>
<dbReference type="Gene3D" id="3.40.50.2300">
    <property type="match status" value="2"/>
</dbReference>
<dbReference type="PANTHER" id="PTHR47235:SF1">
    <property type="entry name" value="BLR6548 PROTEIN"/>
    <property type="match status" value="1"/>
</dbReference>
<evidence type="ECO:0000259" key="3">
    <source>
        <dbReference type="Pfam" id="PF13458"/>
    </source>
</evidence>
<reference evidence="4 5" key="2">
    <citation type="submission" date="2018-12" db="EMBL/GenBank/DDBJ databases">
        <title>Rhizobacter gummiphilus sp. nov., a rubber-degrading bacterium isolated from the soil of a botanical garden in Japan.</title>
        <authorList>
            <person name="Shunsuke S.S."/>
        </authorList>
    </citation>
    <scope>NUCLEOTIDE SEQUENCE [LARGE SCALE GENOMIC DNA]</scope>
    <source>
        <strain evidence="4 5">S-16</strain>
    </source>
</reference>
<evidence type="ECO:0000256" key="1">
    <source>
        <dbReference type="ARBA" id="ARBA00010062"/>
    </source>
</evidence>
<dbReference type="CDD" id="cd06326">
    <property type="entry name" value="PBP1_ABC_ligand_binding-like"/>
    <property type="match status" value="1"/>
</dbReference>
<evidence type="ECO:0000256" key="2">
    <source>
        <dbReference type="ARBA" id="ARBA00022729"/>
    </source>
</evidence>
<comment type="similarity">
    <text evidence="1">Belongs to the leucine-binding protein family.</text>
</comment>
<dbReference type="Pfam" id="PF13458">
    <property type="entry name" value="Peripla_BP_6"/>
    <property type="match status" value="1"/>
</dbReference>
<keyword evidence="2" id="KW-0732">Signal</keyword>
<name>A0A3N7JZU5_9BURK</name>
<dbReference type="InterPro" id="IPR028081">
    <property type="entry name" value="Leu-bd"/>
</dbReference>
<evidence type="ECO:0000313" key="4">
    <source>
        <dbReference type="EMBL" id="RQP26279.1"/>
    </source>
</evidence>
<dbReference type="RefSeq" id="WP_124538956.1">
    <property type="nucleotide sequence ID" value="NZ_QUSW01000001.1"/>
</dbReference>
<dbReference type="EMBL" id="QUSW01000001">
    <property type="protein sequence ID" value="RQP26279.1"/>
    <property type="molecule type" value="Genomic_DNA"/>
</dbReference>
<protein>
    <recommendedName>
        <fullName evidence="3">Leucine-binding protein domain-containing protein</fullName>
    </recommendedName>
</protein>
<dbReference type="SUPFAM" id="SSF53822">
    <property type="entry name" value="Periplasmic binding protein-like I"/>
    <property type="match status" value="1"/>
</dbReference>
<feature type="domain" description="Leucine-binding protein" evidence="3">
    <location>
        <begin position="33"/>
        <end position="351"/>
    </location>
</feature>
<dbReference type="PANTHER" id="PTHR47235">
    <property type="entry name" value="BLR6548 PROTEIN"/>
    <property type="match status" value="1"/>
</dbReference>
<keyword evidence="5" id="KW-1185">Reference proteome</keyword>
<dbReference type="OrthoDB" id="8889951at2"/>
<dbReference type="AlphaFoldDB" id="A0A3N7JZU5"/>
<organism evidence="4 5">
    <name type="scientific">Piscinibacter terrae</name>
    <dbReference type="NCBI Taxonomy" id="2496871"/>
    <lineage>
        <taxon>Bacteria</taxon>
        <taxon>Pseudomonadati</taxon>
        <taxon>Pseudomonadota</taxon>
        <taxon>Betaproteobacteria</taxon>
        <taxon>Burkholderiales</taxon>
        <taxon>Sphaerotilaceae</taxon>
        <taxon>Piscinibacter</taxon>
    </lineage>
</organism>
<dbReference type="InterPro" id="IPR028082">
    <property type="entry name" value="Peripla_BP_I"/>
</dbReference>
<proteinExistence type="inferred from homology"/>
<reference evidence="4 5" key="1">
    <citation type="submission" date="2018-08" db="EMBL/GenBank/DDBJ databases">
        <authorList>
            <person name="Khan S.A."/>
            <person name="Jeon C.O."/>
            <person name="Chun B.H."/>
            <person name="Jeong S.E."/>
        </authorList>
    </citation>
    <scope>NUCLEOTIDE SEQUENCE [LARGE SCALE GENOMIC DNA]</scope>
    <source>
        <strain evidence="4 5">S-16</strain>
    </source>
</reference>
<gene>
    <name evidence="4" type="ORF">DZC73_04420</name>
</gene>
<accession>A0A3N7JZU5</accession>